<reference evidence="12 13" key="1">
    <citation type="submission" date="2013-07" db="EMBL/GenBank/DDBJ databases">
        <title>Isolation of a new Chlamydia species from the feral Sacred Ibis (Threskiornis aethiopicus): Chlamydia ibidis.</title>
        <authorList>
            <person name="Vorimore F."/>
            <person name="Hsia R.-C."/>
            <person name="Huot-Creasy H."/>
            <person name="Bastian S."/>
            <person name="Deruyter L."/>
            <person name="Passet A."/>
            <person name="Sachse K."/>
            <person name="Bavoil P."/>
            <person name="Myers G."/>
            <person name="Laroucau K."/>
        </authorList>
    </citation>
    <scope>NUCLEOTIDE SEQUENCE [LARGE SCALE GENOMIC DNA]</scope>
    <source>
        <strain evidence="12 13">10-1398/6</strain>
    </source>
</reference>
<dbReference type="InterPro" id="IPR005477">
    <property type="entry name" value="Dxylulose-5-P_synthase"/>
</dbReference>
<dbReference type="GO" id="GO:0008661">
    <property type="term" value="F:1-deoxy-D-xylulose-5-phosphate synthase activity"/>
    <property type="evidence" value="ECO:0007669"/>
    <property type="project" value="UniProtKB-EC"/>
</dbReference>
<keyword evidence="5 10" id="KW-0479">Metal-binding</keyword>
<evidence type="ECO:0000256" key="6">
    <source>
        <dbReference type="ARBA" id="ARBA00022842"/>
    </source>
</evidence>
<protein>
    <recommendedName>
        <fullName evidence="10">1-deoxy-D-xylulose-5-phosphate synthase</fullName>
        <ecNumber evidence="10">2.2.1.7</ecNumber>
    </recommendedName>
    <alternativeName>
        <fullName evidence="10">1-deoxyxylulose-5-phosphate synthase</fullName>
        <shortName evidence="10">DXP synthase</shortName>
        <shortName evidence="10">DXPS</shortName>
    </alternativeName>
</protein>
<dbReference type="HAMAP" id="MF_00315">
    <property type="entry name" value="DXP_synth"/>
    <property type="match status" value="1"/>
</dbReference>
<evidence type="ECO:0000256" key="9">
    <source>
        <dbReference type="ARBA" id="ARBA00023229"/>
    </source>
</evidence>
<keyword evidence="7 10" id="KW-0784">Thiamine biosynthesis</keyword>
<feature type="binding site" evidence="10">
    <location>
        <position position="149"/>
    </location>
    <ligand>
        <name>Mg(2+)</name>
        <dbReference type="ChEBI" id="CHEBI:18420"/>
    </ligand>
</feature>
<feature type="binding site" evidence="10">
    <location>
        <begin position="150"/>
        <end position="151"/>
    </location>
    <ligand>
        <name>thiamine diphosphate</name>
        <dbReference type="ChEBI" id="CHEBI:58937"/>
    </ligand>
</feature>
<dbReference type="NCBIfam" id="NF003933">
    <property type="entry name" value="PRK05444.2-2"/>
    <property type="match status" value="1"/>
</dbReference>
<dbReference type="Pfam" id="PF13292">
    <property type="entry name" value="DXP_synthase_N"/>
    <property type="match status" value="1"/>
</dbReference>
<dbReference type="EC" id="2.2.1.7" evidence="10"/>
<evidence type="ECO:0000259" key="11">
    <source>
        <dbReference type="SMART" id="SM00861"/>
    </source>
</evidence>
<keyword evidence="6 10" id="KW-0460">Magnesium</keyword>
<dbReference type="Pfam" id="PF02779">
    <property type="entry name" value="Transket_pyr"/>
    <property type="match status" value="1"/>
</dbReference>
<keyword evidence="9 10" id="KW-0414">Isoprene biosynthesis</keyword>
<evidence type="ECO:0000313" key="13">
    <source>
        <dbReference type="Proteomes" id="UP000016064"/>
    </source>
</evidence>
<organism evidence="12 13">
    <name type="scientific">Chlamydia ibidis 10-1398/6</name>
    <dbReference type="NCBI Taxonomy" id="1046581"/>
    <lineage>
        <taxon>Bacteria</taxon>
        <taxon>Pseudomonadati</taxon>
        <taxon>Chlamydiota</taxon>
        <taxon>Chlamydiia</taxon>
        <taxon>Chlamydiales</taxon>
        <taxon>Chlamydiaceae</taxon>
        <taxon>Chlamydia/Chlamydophila group</taxon>
        <taxon>Chlamydia</taxon>
    </lineage>
</organism>
<evidence type="ECO:0000256" key="2">
    <source>
        <dbReference type="ARBA" id="ARBA00011081"/>
    </source>
</evidence>
<dbReference type="SUPFAM" id="SSF52922">
    <property type="entry name" value="TK C-terminal domain-like"/>
    <property type="match status" value="1"/>
</dbReference>
<evidence type="ECO:0000313" key="12">
    <source>
        <dbReference type="EMBL" id="EQM63077.1"/>
    </source>
</evidence>
<evidence type="ECO:0000256" key="5">
    <source>
        <dbReference type="ARBA" id="ARBA00022723"/>
    </source>
</evidence>
<feature type="domain" description="Transketolase-like pyrimidine-binding" evidence="11">
    <location>
        <begin position="322"/>
        <end position="486"/>
    </location>
</feature>
<dbReference type="NCBIfam" id="TIGR00204">
    <property type="entry name" value="dxs"/>
    <property type="match status" value="1"/>
</dbReference>
<keyword evidence="8 10" id="KW-0786">Thiamine pyrophosphate</keyword>
<feature type="binding site" evidence="10">
    <location>
        <position position="178"/>
    </location>
    <ligand>
        <name>Mg(2+)</name>
        <dbReference type="ChEBI" id="CHEBI:18420"/>
    </ligand>
</feature>
<evidence type="ECO:0000256" key="10">
    <source>
        <dbReference type="HAMAP-Rule" id="MF_00315"/>
    </source>
</evidence>
<dbReference type="PROSITE" id="PS00801">
    <property type="entry name" value="TRANSKETOLASE_1"/>
    <property type="match status" value="1"/>
</dbReference>
<dbReference type="Gene3D" id="3.40.50.920">
    <property type="match status" value="1"/>
</dbReference>
<evidence type="ECO:0000256" key="4">
    <source>
        <dbReference type="ARBA" id="ARBA00022679"/>
    </source>
</evidence>
<accession>A0ABP2XFB1</accession>
<proteinExistence type="inferred from homology"/>
<dbReference type="SMART" id="SM00861">
    <property type="entry name" value="Transket_pyr"/>
    <property type="match status" value="1"/>
</dbReference>
<gene>
    <name evidence="10 12" type="primary">dxs</name>
    <name evidence="12" type="ORF">H359_0391</name>
</gene>
<comment type="cofactor">
    <cofactor evidence="10">
        <name>Mg(2+)</name>
        <dbReference type="ChEBI" id="CHEBI:18420"/>
    </cofactor>
    <text evidence="10">Binds 1 Mg(2+) ion per subunit.</text>
</comment>
<comment type="similarity">
    <text evidence="2 10">Belongs to the transketolase family. DXPS subfamily.</text>
</comment>
<feature type="binding site" evidence="10">
    <location>
        <position position="373"/>
    </location>
    <ligand>
        <name>thiamine diphosphate</name>
        <dbReference type="ChEBI" id="CHEBI:58937"/>
    </ligand>
</feature>
<feature type="binding site" evidence="10">
    <location>
        <begin position="119"/>
        <end position="121"/>
    </location>
    <ligand>
        <name>thiamine diphosphate</name>
        <dbReference type="ChEBI" id="CHEBI:58937"/>
    </ligand>
</feature>
<comment type="caution">
    <text evidence="10">Lacks conserved residue(s) required for the propagation of feature annotation.</text>
</comment>
<comment type="function">
    <text evidence="10">Catalyzes the acyloin condensation reaction between C atoms 2 and 3 of pyruvate and glyceraldehyde 3-phosphate to yield 1-deoxy-D-xylulose-5-phosphate (DXP).</text>
</comment>
<dbReference type="SUPFAM" id="SSF52518">
    <property type="entry name" value="Thiamin diphosphate-binding fold (THDP-binding)"/>
    <property type="match status" value="2"/>
</dbReference>
<dbReference type="EMBL" id="APJW01000001">
    <property type="protein sequence ID" value="EQM63077.1"/>
    <property type="molecule type" value="Genomic_DNA"/>
</dbReference>
<dbReference type="CDD" id="cd02007">
    <property type="entry name" value="TPP_DXS"/>
    <property type="match status" value="1"/>
</dbReference>
<dbReference type="InterPro" id="IPR009014">
    <property type="entry name" value="Transketo_C/PFOR_II"/>
</dbReference>
<keyword evidence="13" id="KW-1185">Reference proteome</keyword>
<dbReference type="InterPro" id="IPR005475">
    <property type="entry name" value="Transketolase-like_Pyr-bd"/>
</dbReference>
<dbReference type="Pfam" id="PF02780">
    <property type="entry name" value="Transketolase_C"/>
    <property type="match status" value="1"/>
</dbReference>
<comment type="caution">
    <text evidence="12">The sequence shown here is derived from an EMBL/GenBank/DDBJ whole genome shotgun (WGS) entry which is preliminary data.</text>
</comment>
<comment type="cofactor">
    <cofactor evidence="10">
        <name>thiamine diphosphate</name>
        <dbReference type="ChEBI" id="CHEBI:58937"/>
    </cofactor>
    <text evidence="10">Binds 1 thiamine pyrophosphate per subunit.</text>
</comment>
<name>A0ABP2XFB1_9CHLA</name>
<sequence>MSSSFPLLDQIGSPQDLKQLSLVDLPLLAGEMRDKIISVLGKTGGHLASNLGVIELTIALHYVFSSPNDKFIFDVGHQAYPHKLLTGRNTLAFEKIRHDDGLSGFTSPQETDHDLFHAGHAGNALSLALGMAQGRPNSSEDHIIPILGDAAFSCGLTLEALNNLRSDLSKFIVILNDNNMSISENVGVMSQLISRWLHHPETNRFTKNIERWVSRIPHVGTGMARRGHKLALSLRSLFCPVPLFEQFGLAYIGPVDGHNIKKLIPLLERVRDLPFPVLVHICTTKGKGLEIAQENPSKYHGVSANFSCDKEDKLLPIKKSPPTYPKIFGEVVCNLGTIHPNLHVVTPAMSLGSCLENFKQKFPERFIDVGIAEGHAVTFSAGIAKTESLALCSIYSTFLHRALDNVFHDVCLQNLPVIFAVDRAGLAYGDGMSHHGIYDLSFLRAMPNMILCQPRSAIVLEQLLISSFHWKSPAAIRYPNVAALLQDPIAQNTLVIREPGVGDILSQGEDILIVALGHMCSTALTVKLRLLSYGISATVVDPVFIKPLDKNLFSVLLMNHSKIIVIEEHSIRGGLCSEINEFLANYSFKVDVLHFGVPDTFLSHGDTDTVLRKAGLDVDHIMQKIVTHFNLRSRKPYSELFA</sequence>
<feature type="binding site" evidence="10">
    <location>
        <position position="77"/>
    </location>
    <ligand>
        <name>thiamine diphosphate</name>
        <dbReference type="ChEBI" id="CHEBI:58937"/>
    </ligand>
</feature>
<dbReference type="Gene3D" id="3.40.50.970">
    <property type="match status" value="2"/>
</dbReference>
<comment type="catalytic activity">
    <reaction evidence="10">
        <text>D-glyceraldehyde 3-phosphate + pyruvate + H(+) = 1-deoxy-D-xylulose 5-phosphate + CO2</text>
        <dbReference type="Rhea" id="RHEA:12605"/>
        <dbReference type="ChEBI" id="CHEBI:15361"/>
        <dbReference type="ChEBI" id="CHEBI:15378"/>
        <dbReference type="ChEBI" id="CHEBI:16526"/>
        <dbReference type="ChEBI" id="CHEBI:57792"/>
        <dbReference type="ChEBI" id="CHEBI:59776"/>
        <dbReference type="EC" id="2.2.1.7"/>
    </reaction>
</comment>
<dbReference type="CDD" id="cd07033">
    <property type="entry name" value="TPP_PYR_DXS_TK_like"/>
    <property type="match status" value="1"/>
</dbReference>
<keyword evidence="4 10" id="KW-0808">Transferase</keyword>
<evidence type="ECO:0000256" key="1">
    <source>
        <dbReference type="ARBA" id="ARBA00004980"/>
    </source>
</evidence>
<dbReference type="InterPro" id="IPR049557">
    <property type="entry name" value="Transketolase_CS"/>
</dbReference>
<dbReference type="InterPro" id="IPR029061">
    <property type="entry name" value="THDP-binding"/>
</dbReference>
<evidence type="ECO:0000256" key="3">
    <source>
        <dbReference type="ARBA" id="ARBA00011738"/>
    </source>
</evidence>
<comment type="subunit">
    <text evidence="3 10">Homodimer.</text>
</comment>
<evidence type="ECO:0000256" key="8">
    <source>
        <dbReference type="ARBA" id="ARBA00023052"/>
    </source>
</evidence>
<evidence type="ECO:0000256" key="7">
    <source>
        <dbReference type="ARBA" id="ARBA00022977"/>
    </source>
</evidence>
<dbReference type="PANTHER" id="PTHR43322:SF5">
    <property type="entry name" value="1-DEOXY-D-XYLULOSE-5-PHOSPHATE SYNTHASE, CHLOROPLASTIC"/>
    <property type="match status" value="1"/>
</dbReference>
<dbReference type="PANTHER" id="PTHR43322">
    <property type="entry name" value="1-D-DEOXYXYLULOSE 5-PHOSPHATE SYNTHASE-RELATED"/>
    <property type="match status" value="1"/>
</dbReference>
<dbReference type="InterPro" id="IPR033248">
    <property type="entry name" value="Transketolase_C"/>
</dbReference>
<comment type="pathway">
    <text evidence="1 10">Metabolic intermediate biosynthesis; 1-deoxy-D-xylulose 5-phosphate biosynthesis; 1-deoxy-D-xylulose 5-phosphate from D-glyceraldehyde 3-phosphate and pyruvate: step 1/1.</text>
</comment>
<dbReference type="Proteomes" id="UP000016064">
    <property type="component" value="Unassembled WGS sequence"/>
</dbReference>
<feature type="binding site" evidence="10">
    <location>
        <position position="178"/>
    </location>
    <ligand>
        <name>thiamine diphosphate</name>
        <dbReference type="ChEBI" id="CHEBI:58937"/>
    </ligand>
</feature>